<name>A0ABX6N915_9BURK</name>
<gene>
    <name evidence="2" type="ORF">HKT17_14875</name>
</gene>
<evidence type="ECO:0000313" key="3">
    <source>
        <dbReference type="Proteomes" id="UP000501130"/>
    </source>
</evidence>
<reference evidence="2 3" key="1">
    <citation type="submission" date="2020-05" db="EMBL/GenBank/DDBJ databases">
        <title>Compete genome of Limnobacter sp. SAORIC-580.</title>
        <authorList>
            <person name="Song J."/>
            <person name="Cho J.-C."/>
        </authorList>
    </citation>
    <scope>NUCLEOTIDE SEQUENCE [LARGE SCALE GENOMIC DNA]</scope>
    <source>
        <strain evidence="2 3">SAORIC-580</strain>
    </source>
</reference>
<dbReference type="Proteomes" id="UP000501130">
    <property type="component" value="Chromosome"/>
</dbReference>
<dbReference type="InterPro" id="IPR046474">
    <property type="entry name" value="DUF6795"/>
</dbReference>
<evidence type="ECO:0000313" key="2">
    <source>
        <dbReference type="EMBL" id="QJR30895.1"/>
    </source>
</evidence>
<dbReference type="RefSeq" id="WP_171101141.1">
    <property type="nucleotide sequence ID" value="NZ_CP053084.1"/>
</dbReference>
<organism evidence="2 3">
    <name type="scientific">Limnobacter profundi</name>
    <dbReference type="NCBI Taxonomy" id="2732163"/>
    <lineage>
        <taxon>Bacteria</taxon>
        <taxon>Pseudomonadati</taxon>
        <taxon>Pseudomonadota</taxon>
        <taxon>Betaproteobacteria</taxon>
        <taxon>Burkholderiales</taxon>
        <taxon>Burkholderiaceae</taxon>
        <taxon>Limnobacter</taxon>
    </lineage>
</organism>
<keyword evidence="3" id="KW-1185">Reference proteome</keyword>
<protein>
    <recommendedName>
        <fullName evidence="1">DUF6795 domain-containing protein</fullName>
    </recommendedName>
</protein>
<accession>A0ABX6N915</accession>
<dbReference type="EMBL" id="CP053084">
    <property type="protein sequence ID" value="QJR30895.1"/>
    <property type="molecule type" value="Genomic_DNA"/>
</dbReference>
<evidence type="ECO:0000259" key="1">
    <source>
        <dbReference type="Pfam" id="PF20598"/>
    </source>
</evidence>
<sequence>MWQDNLVLSSAVEGQLLDHGKPLAGVKVKRVLHWNMEQEARTEITTTKADGKFQFPEVRGAAEFGFLAKLFHVPVISQEIYLIQANEEIILYSKTRSSYKPKFETGYDEIQFSCDLSSRELINGVLPSLDCKVRKMRHGDN</sequence>
<proteinExistence type="predicted"/>
<feature type="domain" description="DUF6795" evidence="1">
    <location>
        <begin position="12"/>
        <end position="118"/>
    </location>
</feature>
<dbReference type="Pfam" id="PF20598">
    <property type="entry name" value="DUF6795"/>
    <property type="match status" value="1"/>
</dbReference>